<keyword evidence="2" id="KW-1133">Transmembrane helix</keyword>
<evidence type="ECO:0000256" key="2">
    <source>
        <dbReference type="SAM" id="Phobius"/>
    </source>
</evidence>
<dbReference type="PANTHER" id="PTHR15576:SF1">
    <property type="entry name" value="RIBITOL-5-PHOSPHATE XYLOSYLTRANSFERASE 1"/>
    <property type="match status" value="1"/>
</dbReference>
<dbReference type="GO" id="GO:0035269">
    <property type="term" value="P:protein O-linked glycosylation via mannose"/>
    <property type="evidence" value="ECO:0007669"/>
    <property type="project" value="InterPro"/>
</dbReference>
<dbReference type="GO" id="GO:0120053">
    <property type="term" value="F:ribitol beta-1,4-xylosyltransferase activity"/>
    <property type="evidence" value="ECO:0007669"/>
    <property type="project" value="InterPro"/>
</dbReference>
<feature type="transmembrane region" description="Helical" evidence="2">
    <location>
        <begin position="13"/>
        <end position="31"/>
    </location>
</feature>
<dbReference type="Proteomes" id="UP001283361">
    <property type="component" value="Unassembled WGS sequence"/>
</dbReference>
<reference evidence="5" key="1">
    <citation type="journal article" date="2023" name="G3 (Bethesda)">
        <title>A reference genome for the long-term kleptoplast-retaining sea slug Elysia crispata morphotype clarki.</title>
        <authorList>
            <person name="Eastman K.E."/>
            <person name="Pendleton A.L."/>
            <person name="Shaikh M.A."/>
            <person name="Suttiyut T."/>
            <person name="Ogas R."/>
            <person name="Tomko P."/>
            <person name="Gavelis G."/>
            <person name="Widhalm J.R."/>
            <person name="Wisecaver J.H."/>
        </authorList>
    </citation>
    <scope>NUCLEOTIDE SEQUENCE</scope>
    <source>
        <strain evidence="5">ECLA1</strain>
    </source>
</reference>
<dbReference type="InterPro" id="IPR057538">
    <property type="entry name" value="RXYLT1_C"/>
</dbReference>
<dbReference type="EMBL" id="JAWDGP010002685">
    <property type="protein sequence ID" value="KAK3780749.1"/>
    <property type="molecule type" value="Genomic_DNA"/>
</dbReference>
<evidence type="ECO:0000313" key="6">
    <source>
        <dbReference type="Proteomes" id="UP001283361"/>
    </source>
</evidence>
<evidence type="ECO:0000259" key="3">
    <source>
        <dbReference type="Pfam" id="PF24785"/>
    </source>
</evidence>
<dbReference type="PANTHER" id="PTHR15576">
    <property type="entry name" value="RIBITOL-5-PHOSPHATE XYLOSYLTRANSFERASE 1"/>
    <property type="match status" value="1"/>
</dbReference>
<feature type="domain" description="RXYLT1 C-terminal" evidence="3">
    <location>
        <begin position="300"/>
        <end position="433"/>
    </location>
</feature>
<evidence type="ECO:0000259" key="4">
    <source>
        <dbReference type="Pfam" id="PF24786"/>
    </source>
</evidence>
<feature type="domain" description="RXYLT1 C-terminal" evidence="3">
    <location>
        <begin position="464"/>
        <end position="535"/>
    </location>
</feature>
<evidence type="ECO:0000256" key="1">
    <source>
        <dbReference type="SAM" id="MobiDB-lite"/>
    </source>
</evidence>
<keyword evidence="2" id="KW-0812">Transmembrane</keyword>
<organism evidence="5 6">
    <name type="scientific">Elysia crispata</name>
    <name type="common">lettuce slug</name>
    <dbReference type="NCBI Taxonomy" id="231223"/>
    <lineage>
        <taxon>Eukaryota</taxon>
        <taxon>Metazoa</taxon>
        <taxon>Spiralia</taxon>
        <taxon>Lophotrochozoa</taxon>
        <taxon>Mollusca</taxon>
        <taxon>Gastropoda</taxon>
        <taxon>Heterobranchia</taxon>
        <taxon>Euthyneura</taxon>
        <taxon>Panpulmonata</taxon>
        <taxon>Sacoglossa</taxon>
        <taxon>Placobranchoidea</taxon>
        <taxon>Plakobranchidae</taxon>
        <taxon>Elysia</taxon>
    </lineage>
</organism>
<dbReference type="InterPro" id="IPR055286">
    <property type="entry name" value="RXYLT1-like"/>
</dbReference>
<sequence length="539" mass="62430">MVNNCWLVLSFRKVSYCVLSFYVVVICYYGVHNLKKSLKLRGEDKAAESKSISIADVVDDPDWNPWGEEFESEVHFNQHHEPPELWQQQEEPHVEVNDFFHVDHAHRLHEEQSRRVRPEEDGAPRPQEKHNKRARDLVTKNLRPAEAIDDAFNIIEVWGKAAISLYLWQHIIDANLEDRLSGVWQYGEKIVGKIKFRFRTGPGVIPSKVPRETEHLLLVINGRSPSKIKAGKVWLDSLPAFPRLKNVAVVMLGMENCDNSWFHPYLESHGGRVKALFVIYDSPEVDNINVFQWPLGVATYRDFPVVQNSDLYTEKHRRYMFNFLGTIYPNSSRETLLTVVKNSPQRDFGYVRARAQWQPEESPESKQQYLYALSNSDLTLSPVGINTECYRIFEAMAMGSVPVVEDIMTQGYCGNNSLLKGVSKTLLFSKDGQRHRDSVQNELGKSHKIQPDPKFFYHSKVRSRVSQPLRLLKEFDAPVIYVRDWSTDLQDILGKEASLSSGDKKARRRALLRWYTSFLTKMRHRLVSVLEDKFFHRGV</sequence>
<dbReference type="Pfam" id="PF24786">
    <property type="entry name" value="RXYLT1_N"/>
    <property type="match status" value="1"/>
</dbReference>
<feature type="region of interest" description="Disordered" evidence="1">
    <location>
        <begin position="108"/>
        <end position="138"/>
    </location>
</feature>
<gene>
    <name evidence="5" type="ORF">RRG08_001855</name>
</gene>
<protein>
    <submittedName>
        <fullName evidence="5">Uncharacterized protein</fullName>
    </submittedName>
</protein>
<dbReference type="Pfam" id="PF24785">
    <property type="entry name" value="RXYLT1_C"/>
    <property type="match status" value="2"/>
</dbReference>
<dbReference type="CDD" id="cd21099">
    <property type="entry name" value="RXYLT1-like"/>
    <property type="match status" value="1"/>
</dbReference>
<name>A0AAE1DS11_9GAST</name>
<evidence type="ECO:0000313" key="5">
    <source>
        <dbReference type="EMBL" id="KAK3780749.1"/>
    </source>
</evidence>
<proteinExistence type="predicted"/>
<comment type="caution">
    <text evidence="5">The sequence shown here is derived from an EMBL/GenBank/DDBJ whole genome shotgun (WGS) entry which is preliminary data.</text>
</comment>
<accession>A0AAE1DS11</accession>
<dbReference type="GO" id="GO:0005794">
    <property type="term" value="C:Golgi apparatus"/>
    <property type="evidence" value="ECO:0007669"/>
    <property type="project" value="TreeGrafter"/>
</dbReference>
<keyword evidence="2" id="KW-0472">Membrane</keyword>
<feature type="domain" description="RXYLT1 N-terminal" evidence="4">
    <location>
        <begin position="155"/>
        <end position="294"/>
    </location>
</feature>
<dbReference type="AlphaFoldDB" id="A0AAE1DS11"/>
<dbReference type="InterPro" id="IPR057539">
    <property type="entry name" value="RXYLT1_N"/>
</dbReference>
<keyword evidence="6" id="KW-1185">Reference proteome</keyword>